<dbReference type="GO" id="GO:0046872">
    <property type="term" value="F:metal ion binding"/>
    <property type="evidence" value="ECO:0007669"/>
    <property type="project" value="InterPro"/>
</dbReference>
<accession>A0A1V5T2F7</accession>
<dbReference type="InterPro" id="IPR036724">
    <property type="entry name" value="Cobalamin-bd_sf"/>
</dbReference>
<dbReference type="SUPFAM" id="SSF52242">
    <property type="entry name" value="Cobalamin (vitamin B12)-binding domain"/>
    <property type="match status" value="1"/>
</dbReference>
<reference evidence="5" key="1">
    <citation type="submission" date="2017-02" db="EMBL/GenBank/DDBJ databases">
        <title>Delving into the versatile metabolic prowess of the omnipresent phylum Bacteroidetes.</title>
        <authorList>
            <person name="Nobu M.K."/>
            <person name="Mei R."/>
            <person name="Narihiro T."/>
            <person name="Kuroda K."/>
            <person name="Liu W.-T."/>
        </authorList>
    </citation>
    <scope>NUCLEOTIDE SEQUENCE</scope>
    <source>
        <strain evidence="5">ADurb.Bin276</strain>
    </source>
</reference>
<comment type="cofactor">
    <cofactor evidence="1">
        <name>adenosylcob(III)alamin</name>
        <dbReference type="ChEBI" id="CHEBI:18408"/>
    </cofactor>
</comment>
<dbReference type="Proteomes" id="UP000485569">
    <property type="component" value="Unassembled WGS sequence"/>
</dbReference>
<keyword evidence="3" id="KW-0413">Isomerase</keyword>
<dbReference type="AlphaFoldDB" id="A0A1V5T2F7"/>
<protein>
    <recommendedName>
        <fullName evidence="6">Methionine synthase</fullName>
    </recommendedName>
</protein>
<evidence type="ECO:0000256" key="2">
    <source>
        <dbReference type="ARBA" id="ARBA00022628"/>
    </source>
</evidence>
<name>A0A1V5T2F7_9BACT</name>
<evidence type="ECO:0000256" key="3">
    <source>
        <dbReference type="ARBA" id="ARBA00023235"/>
    </source>
</evidence>
<dbReference type="Gene3D" id="3.20.20.240">
    <property type="entry name" value="Methylmalonyl-CoA mutase"/>
    <property type="match status" value="1"/>
</dbReference>
<evidence type="ECO:0000256" key="4">
    <source>
        <dbReference type="ARBA" id="ARBA00023285"/>
    </source>
</evidence>
<evidence type="ECO:0008006" key="6">
    <source>
        <dbReference type="Google" id="ProtNLM"/>
    </source>
</evidence>
<keyword evidence="2" id="KW-0846">Cobalamin</keyword>
<comment type="caution">
    <text evidence="5">The sequence shown here is derived from an EMBL/GenBank/DDBJ whole genome shotgun (WGS) entry which is preliminary data.</text>
</comment>
<keyword evidence="4" id="KW-0170">Cobalt</keyword>
<gene>
    <name evidence="5" type="ORF">BWY41_00633</name>
</gene>
<evidence type="ECO:0000256" key="1">
    <source>
        <dbReference type="ARBA" id="ARBA00001922"/>
    </source>
</evidence>
<dbReference type="GO" id="GO:0031419">
    <property type="term" value="F:cobalamin binding"/>
    <property type="evidence" value="ECO:0007669"/>
    <property type="project" value="UniProtKB-KW"/>
</dbReference>
<evidence type="ECO:0000313" key="5">
    <source>
        <dbReference type="EMBL" id="OQA60412.1"/>
    </source>
</evidence>
<dbReference type="SUPFAM" id="SSF51703">
    <property type="entry name" value="Cobalamin (vitamin B12)-dependent enzymes"/>
    <property type="match status" value="1"/>
</dbReference>
<dbReference type="Gene3D" id="3.40.50.280">
    <property type="entry name" value="Cobalamin-binding domain"/>
    <property type="match status" value="1"/>
</dbReference>
<sequence>MAEKKTIIGASLENCVHVAGIYRFLSLAEEYQYTSYFLGPAIPINQLIECIKEKKPQRVIVGYRLSEDSARSLFIELRRQLDNNHLLDQSTYILSCTPALEPIAQSVGVFQYIFSGKESFDEILESIHQTTQDIPPDKKYPSTLPERILAKKPFPLLRHHFGRPSVEETIKGVAQISHSKTIDVISLGPDQNAQEFFFEPEKMKVDESGAGGVPVRSREDLERIYAASRVGNYPLLRCYSGTNYLEDWAQLLSETIHIAWGAVPLTWYSRLDGRSQRPIKTAITENQNAMKKYASIGIPLEVNESHQWSLRDAPDSVACAAFFLAAYNAKKAGAKHYIAQYMFNNPNGISPRADLAKMLAKKELITPLEDKNFTIYTQTRGGLAHFSTNMNIAKGQLGASTILGLVLKPDIIHVVGYSEADHLIYPNELIESAEIVQGIIKDLLFDFPNWEKDQVIQEEKERLINEARILLKAIKNIHHKEDGDDPWVSPATLARAIQKGILDAPHLLGNPEACGQVRTRIVKGVLRVVSKSGEIIEEKDRLKNYL</sequence>
<dbReference type="InterPro" id="IPR016176">
    <property type="entry name" value="Cbl-dep_enz_cat"/>
</dbReference>
<proteinExistence type="predicted"/>
<organism evidence="5">
    <name type="scientific">Candidatus Atribacter allofermentans</name>
    <dbReference type="NCBI Taxonomy" id="1852833"/>
    <lineage>
        <taxon>Bacteria</taxon>
        <taxon>Pseudomonadati</taxon>
        <taxon>Atribacterota</taxon>
        <taxon>Atribacteria</taxon>
        <taxon>Atribacterales</taxon>
        <taxon>Atribacteraceae</taxon>
        <taxon>Atribacter</taxon>
    </lineage>
</organism>
<dbReference type="GO" id="GO:0016853">
    <property type="term" value="F:isomerase activity"/>
    <property type="evidence" value="ECO:0007669"/>
    <property type="project" value="UniProtKB-KW"/>
</dbReference>
<dbReference type="EMBL" id="MWBQ01000037">
    <property type="protein sequence ID" value="OQA60412.1"/>
    <property type="molecule type" value="Genomic_DNA"/>
</dbReference>